<dbReference type="PANTHER" id="PTHR44688:SF16">
    <property type="entry name" value="DNA-BINDING TRANSCRIPTIONAL ACTIVATOR DEVR_DOSR"/>
    <property type="match status" value="1"/>
</dbReference>
<sequence length="258" mass="28966">MPTDWNAQAALCLDAVGTPSFAAALADGLRSVMPYEFTVIFGYMGKERPLALFDDFTPARRKLHVDDYLEGPYLIDPFFLASIGDTPQGIWRLKDIAPDRFYQGEYYRSYYAQTGLAEEVGFLINVDAELQIVLSLMRTEKKFSKTEMRVLSEIQPIVEALCRRHWSSVDRSGRSKTSDFLNRKVADAFNTIGDGALTDREGQIVELTLRGHSSEAIGRLLLISPGTVRIHRRNVYSKLRINSQGELFSLFLDAIGAG</sequence>
<protein>
    <submittedName>
        <fullName evidence="5">Helix-turn-helix transcriptional regulator</fullName>
    </submittedName>
</protein>
<dbReference type="SUPFAM" id="SSF46894">
    <property type="entry name" value="C-terminal effector domain of the bipartite response regulators"/>
    <property type="match status" value="1"/>
</dbReference>
<keyword evidence="6" id="KW-1185">Reference proteome</keyword>
<dbReference type="PANTHER" id="PTHR44688">
    <property type="entry name" value="DNA-BINDING TRANSCRIPTIONAL ACTIVATOR DEVR_DOSR"/>
    <property type="match status" value="1"/>
</dbReference>
<comment type="caution">
    <text evidence="5">The sequence shown here is derived from an EMBL/GenBank/DDBJ whole genome shotgun (WGS) entry which is preliminary data.</text>
</comment>
<dbReference type="Pfam" id="PF00196">
    <property type="entry name" value="GerE"/>
    <property type="match status" value="1"/>
</dbReference>
<keyword evidence="2" id="KW-0238">DNA-binding</keyword>
<evidence type="ECO:0000313" key="6">
    <source>
        <dbReference type="Proteomes" id="UP000645462"/>
    </source>
</evidence>
<dbReference type="InterPro" id="IPR016032">
    <property type="entry name" value="Sig_transdc_resp-reg_C-effctor"/>
</dbReference>
<dbReference type="InterPro" id="IPR036388">
    <property type="entry name" value="WH-like_DNA-bd_sf"/>
</dbReference>
<keyword evidence="1" id="KW-0805">Transcription regulation</keyword>
<evidence type="ECO:0000256" key="2">
    <source>
        <dbReference type="ARBA" id="ARBA00023125"/>
    </source>
</evidence>
<proteinExistence type="predicted"/>
<dbReference type="InterPro" id="IPR000792">
    <property type="entry name" value="Tscrpt_reg_LuxR_C"/>
</dbReference>
<keyword evidence="3" id="KW-0804">Transcription</keyword>
<dbReference type="CDD" id="cd06170">
    <property type="entry name" value="LuxR_C_like"/>
    <property type="match status" value="1"/>
</dbReference>
<evidence type="ECO:0000256" key="1">
    <source>
        <dbReference type="ARBA" id="ARBA00023015"/>
    </source>
</evidence>
<organism evidence="5 6">
    <name type="scientific">Marivita lacus</name>
    <dbReference type="NCBI Taxonomy" id="1323742"/>
    <lineage>
        <taxon>Bacteria</taxon>
        <taxon>Pseudomonadati</taxon>
        <taxon>Pseudomonadota</taxon>
        <taxon>Alphaproteobacteria</taxon>
        <taxon>Rhodobacterales</taxon>
        <taxon>Roseobacteraceae</taxon>
        <taxon>Marivita</taxon>
    </lineage>
</organism>
<feature type="domain" description="HTH luxR-type" evidence="4">
    <location>
        <begin position="190"/>
        <end position="255"/>
    </location>
</feature>
<evidence type="ECO:0000256" key="3">
    <source>
        <dbReference type="ARBA" id="ARBA00023163"/>
    </source>
</evidence>
<gene>
    <name evidence="5" type="primary">dorX</name>
    <name evidence="5" type="ORF">GCM10011363_35630</name>
</gene>
<dbReference type="Proteomes" id="UP000645462">
    <property type="component" value="Unassembled WGS sequence"/>
</dbReference>
<dbReference type="EMBL" id="BMFC01000011">
    <property type="protein sequence ID" value="GGC16098.1"/>
    <property type="molecule type" value="Genomic_DNA"/>
</dbReference>
<reference evidence="6" key="1">
    <citation type="journal article" date="2019" name="Int. J. Syst. Evol. Microbiol.">
        <title>The Global Catalogue of Microorganisms (GCM) 10K type strain sequencing project: providing services to taxonomists for standard genome sequencing and annotation.</title>
        <authorList>
            <consortium name="The Broad Institute Genomics Platform"/>
            <consortium name="The Broad Institute Genome Sequencing Center for Infectious Disease"/>
            <person name="Wu L."/>
            <person name="Ma J."/>
        </authorList>
    </citation>
    <scope>NUCLEOTIDE SEQUENCE [LARGE SCALE GENOMIC DNA]</scope>
    <source>
        <strain evidence="6">CGMCC 1.12478</strain>
    </source>
</reference>
<dbReference type="RefSeq" id="WP_188483438.1">
    <property type="nucleotide sequence ID" value="NZ_BMFC01000011.1"/>
</dbReference>
<dbReference type="PROSITE" id="PS50043">
    <property type="entry name" value="HTH_LUXR_2"/>
    <property type="match status" value="1"/>
</dbReference>
<evidence type="ECO:0000259" key="4">
    <source>
        <dbReference type="PROSITE" id="PS50043"/>
    </source>
</evidence>
<dbReference type="SMART" id="SM00421">
    <property type="entry name" value="HTH_LUXR"/>
    <property type="match status" value="1"/>
</dbReference>
<dbReference type="PRINTS" id="PR00038">
    <property type="entry name" value="HTHLUXR"/>
</dbReference>
<accession>A0ABQ1L183</accession>
<evidence type="ECO:0000313" key="5">
    <source>
        <dbReference type="EMBL" id="GGC16098.1"/>
    </source>
</evidence>
<name>A0ABQ1L183_9RHOB</name>
<dbReference type="Gene3D" id="1.10.10.10">
    <property type="entry name" value="Winged helix-like DNA-binding domain superfamily/Winged helix DNA-binding domain"/>
    <property type="match status" value="1"/>
</dbReference>
<dbReference type="PROSITE" id="PS00622">
    <property type="entry name" value="HTH_LUXR_1"/>
    <property type="match status" value="1"/>
</dbReference>